<keyword evidence="3" id="KW-1185">Reference proteome</keyword>
<feature type="transmembrane region" description="Helical" evidence="1">
    <location>
        <begin position="79"/>
        <end position="103"/>
    </location>
</feature>
<feature type="transmembrane region" description="Helical" evidence="1">
    <location>
        <begin position="189"/>
        <end position="212"/>
    </location>
</feature>
<dbReference type="EMBL" id="CALNXJ010000061">
    <property type="protein sequence ID" value="CAH3156515.1"/>
    <property type="molecule type" value="Genomic_DNA"/>
</dbReference>
<gene>
    <name evidence="2" type="ORF">PMEA_00029529</name>
</gene>
<feature type="transmembrane region" description="Helical" evidence="1">
    <location>
        <begin position="34"/>
        <end position="59"/>
    </location>
</feature>
<feature type="transmembrane region" description="Helical" evidence="1">
    <location>
        <begin position="302"/>
        <end position="319"/>
    </location>
</feature>
<evidence type="ECO:0000313" key="3">
    <source>
        <dbReference type="Proteomes" id="UP001159428"/>
    </source>
</evidence>
<keyword evidence="1" id="KW-1133">Transmembrane helix</keyword>
<comment type="caution">
    <text evidence="2">The sequence shown here is derived from an EMBL/GenBank/DDBJ whole genome shotgun (WGS) entry which is preliminary data.</text>
</comment>
<protein>
    <submittedName>
        <fullName evidence="2">Uncharacterized protein</fullName>
    </submittedName>
</protein>
<proteinExistence type="predicted"/>
<sequence>MYTDFGCPNFDCHFKPNLTSDKALHGVVATGNTVFTIVSFAALISYIFFIGSFFTASRLDSALVYPSETLMKDINESDAWLLFLPYVLIIVSFVGLGASLYTLPKGSEIRDPHYTIAAITGTGAQLFVYVASVNTCQVFAVSSLAIGTFAQDVTRLIRNVGGVEDESIDDIIKIHEDLCKVVFNTVSAYSVWFVVHWLTYGAGVVVTVIYISEEIKYDTTASEYVFVCVLLFCCFYLFVFPCYFAARITSSCAGIYEEINRTTVWETGHPFRKRNNIALFISYAKERSCGFKVGRITFNTSLAWFSFFFGLTGLLYHFVQN</sequence>
<dbReference type="Proteomes" id="UP001159428">
    <property type="component" value="Unassembled WGS sequence"/>
</dbReference>
<accession>A0AAU9XSN0</accession>
<reference evidence="2 3" key="1">
    <citation type="submission" date="2022-05" db="EMBL/GenBank/DDBJ databases">
        <authorList>
            <consortium name="Genoscope - CEA"/>
            <person name="William W."/>
        </authorList>
    </citation>
    <scope>NUCLEOTIDE SEQUENCE [LARGE SCALE GENOMIC DNA]</scope>
</reference>
<feature type="transmembrane region" description="Helical" evidence="1">
    <location>
        <begin position="224"/>
        <end position="246"/>
    </location>
</feature>
<organism evidence="2 3">
    <name type="scientific">Pocillopora meandrina</name>
    <dbReference type="NCBI Taxonomy" id="46732"/>
    <lineage>
        <taxon>Eukaryota</taxon>
        <taxon>Metazoa</taxon>
        <taxon>Cnidaria</taxon>
        <taxon>Anthozoa</taxon>
        <taxon>Hexacorallia</taxon>
        <taxon>Scleractinia</taxon>
        <taxon>Astrocoeniina</taxon>
        <taxon>Pocilloporidae</taxon>
        <taxon>Pocillopora</taxon>
    </lineage>
</organism>
<dbReference type="AlphaFoldDB" id="A0AAU9XSN0"/>
<name>A0AAU9XSN0_9CNID</name>
<evidence type="ECO:0000313" key="2">
    <source>
        <dbReference type="EMBL" id="CAH3156515.1"/>
    </source>
</evidence>
<evidence type="ECO:0000256" key="1">
    <source>
        <dbReference type="SAM" id="Phobius"/>
    </source>
</evidence>
<keyword evidence="1" id="KW-0812">Transmembrane</keyword>
<keyword evidence="1" id="KW-0472">Membrane</keyword>